<keyword evidence="5" id="KW-1185">Reference proteome</keyword>
<dbReference type="InterPro" id="IPR012900">
    <property type="entry name" value="MFMR"/>
</dbReference>
<comment type="caution">
    <text evidence="4">The sequence shown here is derived from an EMBL/GenBank/DDBJ whole genome shotgun (WGS) entry which is preliminary data.</text>
</comment>
<dbReference type="Proteomes" id="UP000489600">
    <property type="component" value="Unassembled WGS sequence"/>
</dbReference>
<dbReference type="OrthoDB" id="45365at2759"/>
<gene>
    <name evidence="4" type="ORF">ANE_LOCUS20445</name>
</gene>
<proteinExistence type="predicted"/>
<dbReference type="PANTHER" id="PTHR45967:SF20">
    <property type="entry name" value="G-BOX-BINDING FACTOR 1"/>
    <property type="match status" value="1"/>
</dbReference>
<evidence type="ECO:0000259" key="3">
    <source>
        <dbReference type="Pfam" id="PF25210"/>
    </source>
</evidence>
<evidence type="ECO:0000313" key="5">
    <source>
        <dbReference type="Proteomes" id="UP000489600"/>
    </source>
</evidence>
<dbReference type="Pfam" id="PF07777">
    <property type="entry name" value="MFMR"/>
    <property type="match status" value="1"/>
</dbReference>
<feature type="region of interest" description="Disordered" evidence="1">
    <location>
        <begin position="238"/>
        <end position="288"/>
    </location>
</feature>
<dbReference type="InterPro" id="IPR044827">
    <property type="entry name" value="GBF-like"/>
</dbReference>
<reference evidence="4" key="1">
    <citation type="submission" date="2019-07" db="EMBL/GenBank/DDBJ databases">
        <authorList>
            <person name="Dittberner H."/>
        </authorList>
    </citation>
    <scope>NUCLEOTIDE SEQUENCE [LARGE SCALE GENOMIC DNA]</scope>
</reference>
<evidence type="ECO:0000313" key="4">
    <source>
        <dbReference type="EMBL" id="VVB10001.1"/>
    </source>
</evidence>
<dbReference type="PANTHER" id="PTHR45967">
    <property type="entry name" value="G-BOX-BINDING FACTOR 3-RELATED"/>
    <property type="match status" value="1"/>
</dbReference>
<evidence type="ECO:0000259" key="2">
    <source>
        <dbReference type="Pfam" id="PF07777"/>
    </source>
</evidence>
<accession>A0A565C8N7</accession>
<protein>
    <submittedName>
        <fullName evidence="4">Uncharacterized protein</fullName>
    </submittedName>
</protein>
<dbReference type="GO" id="GO:0003700">
    <property type="term" value="F:DNA-binding transcription factor activity"/>
    <property type="evidence" value="ECO:0007669"/>
    <property type="project" value="InterPro"/>
</dbReference>
<evidence type="ECO:0000256" key="1">
    <source>
        <dbReference type="SAM" id="MobiDB-lite"/>
    </source>
</evidence>
<feature type="domain" description="G-box binding protein multifunctional mosaic region" evidence="2">
    <location>
        <begin position="179"/>
        <end position="237"/>
    </location>
</feature>
<dbReference type="Pfam" id="PF25210">
    <property type="entry name" value="Kelch_FKB95"/>
    <property type="match status" value="1"/>
</dbReference>
<sequence length="288" mass="32116">MDHHSVVIENKKVYAVDDDEDQSFPTEWFLTEWRRGTNQEDSVPGNRNDWCAIGNLLYCIDTSGRILWCEPDELDWKEVKGLKKRQNPFPAIPNFPLRSTIRRVRRAETIKLCSNSAGNIVIFSKMLLGGPKNSRLCSEEISLERREGGEIWGKIEWFGTVFQLDPLSLASSFNVLFSASVHAYYGGGGTPNPVFPPPSPHPYMWSAQHHMMSLYGTPVPYPAMYPPGAVYAHPSMPMPPSFGPTNKETAKDQASGKKSKRNLKRKGEGGEKAPSGSGNDGVSQRCDL</sequence>
<dbReference type="InterPro" id="IPR057499">
    <property type="entry name" value="Kelch_FKB95"/>
</dbReference>
<dbReference type="GO" id="GO:0005634">
    <property type="term" value="C:nucleus"/>
    <property type="evidence" value="ECO:0007669"/>
    <property type="project" value="TreeGrafter"/>
</dbReference>
<feature type="domain" description="FKB95-like N-terminal Kelch" evidence="3">
    <location>
        <begin position="5"/>
        <end position="162"/>
    </location>
</feature>
<organism evidence="4 5">
    <name type="scientific">Arabis nemorensis</name>
    <dbReference type="NCBI Taxonomy" id="586526"/>
    <lineage>
        <taxon>Eukaryota</taxon>
        <taxon>Viridiplantae</taxon>
        <taxon>Streptophyta</taxon>
        <taxon>Embryophyta</taxon>
        <taxon>Tracheophyta</taxon>
        <taxon>Spermatophyta</taxon>
        <taxon>Magnoliopsida</taxon>
        <taxon>eudicotyledons</taxon>
        <taxon>Gunneridae</taxon>
        <taxon>Pentapetalae</taxon>
        <taxon>rosids</taxon>
        <taxon>malvids</taxon>
        <taxon>Brassicales</taxon>
        <taxon>Brassicaceae</taxon>
        <taxon>Arabideae</taxon>
        <taxon>Arabis</taxon>
    </lineage>
</organism>
<name>A0A565C8N7_9BRAS</name>
<dbReference type="GO" id="GO:0043565">
    <property type="term" value="F:sequence-specific DNA binding"/>
    <property type="evidence" value="ECO:0007669"/>
    <property type="project" value="InterPro"/>
</dbReference>
<dbReference type="EMBL" id="CABITT030000007">
    <property type="protein sequence ID" value="VVB10001.1"/>
    <property type="molecule type" value="Genomic_DNA"/>
</dbReference>
<dbReference type="AlphaFoldDB" id="A0A565C8N7"/>